<geneLocation type="plastid" evidence="1"/>
<dbReference type="Gene3D" id="3.40.50.2020">
    <property type="match status" value="1"/>
</dbReference>
<keyword evidence="1" id="KW-0808">Transferase</keyword>
<dbReference type="AlphaFoldDB" id="A0A1C9C7R0"/>
<dbReference type="EMBL" id="KX284709">
    <property type="protein sequence ID" value="AOM64417.1"/>
    <property type="molecule type" value="Genomic_DNA"/>
</dbReference>
<name>A0A1C9C7R0_RHOPU</name>
<proteinExistence type="predicted"/>
<dbReference type="GO" id="GO:0016757">
    <property type="term" value="F:glycosyltransferase activity"/>
    <property type="evidence" value="ECO:0007669"/>
    <property type="project" value="UniProtKB-KW"/>
</dbReference>
<protein>
    <submittedName>
        <fullName evidence="1">Uracil phosphoribosyltransferase</fullName>
    </submittedName>
</protein>
<reference evidence="1" key="1">
    <citation type="journal article" date="2016" name="BMC Biol.">
        <title>Parallel evolution of highly conserved plastid genome architecture in red seaweeds and seed plants.</title>
        <authorList>
            <person name="Lee J."/>
            <person name="Cho C.H."/>
            <person name="Park S.I."/>
            <person name="Choi J.W."/>
            <person name="Song H.S."/>
            <person name="West J.A."/>
            <person name="Bhattacharya D."/>
            <person name="Yoon H.S."/>
        </authorList>
    </citation>
    <scope>NUCLEOTIDE SEQUENCE</scope>
</reference>
<keyword evidence="1" id="KW-0934">Plastid</keyword>
<gene>
    <name evidence="1" type="primary">upp</name>
    <name evidence="1" type="ORF">Rhodyp_139</name>
</gene>
<sequence length="194" mass="22618">MQLNLYLISHPIIQKLASDVSYDHKYTSPNINNYKYKNLGLLMIYEVVRKYIKTEKIHIKAIDCIEEFCILSQEVSCLILADIKKSYSIISDITWIFPEIHIQPIYFSINENILNQSDIKNKIKSINGKKIILLMQSHLDDYSSIEILDYLTKYEKINIESIRIVCITCDNQIIGKIGKKYPKLTMYASKVTDN</sequence>
<dbReference type="RefSeq" id="YP_009293735.1">
    <property type="nucleotide sequence ID" value="NC_031144.1"/>
</dbReference>
<keyword evidence="1" id="KW-0328">Glycosyltransferase</keyword>
<evidence type="ECO:0000313" key="1">
    <source>
        <dbReference type="EMBL" id="AOM64417.1"/>
    </source>
</evidence>
<organism evidence="1">
    <name type="scientific">Rhodymenia pseudopalmata</name>
    <name type="common">Red alga</name>
    <dbReference type="NCBI Taxonomy" id="31502"/>
    <lineage>
        <taxon>Eukaryota</taxon>
        <taxon>Rhodophyta</taxon>
        <taxon>Florideophyceae</taxon>
        <taxon>Rhodymeniophycidae</taxon>
        <taxon>Rhodymeniales</taxon>
        <taxon>Rhodymeniaceae</taxon>
        <taxon>Rhodymenia</taxon>
    </lineage>
</organism>
<accession>A0A1C9C7R0</accession>
<dbReference type="InterPro" id="IPR029057">
    <property type="entry name" value="PRTase-like"/>
</dbReference>
<dbReference type="GeneID" id="29069542"/>